<comment type="caution">
    <text evidence="1">The sequence shown here is derived from an EMBL/GenBank/DDBJ whole genome shotgun (WGS) entry which is preliminary data.</text>
</comment>
<evidence type="ECO:0000313" key="2">
    <source>
        <dbReference type="Proteomes" id="UP001285855"/>
    </source>
</evidence>
<organism evidence="1 2">
    <name type="scientific">Winogradskyella aquimaris</name>
    <dbReference type="NCBI Taxonomy" id="864074"/>
    <lineage>
        <taxon>Bacteria</taxon>
        <taxon>Pseudomonadati</taxon>
        <taxon>Bacteroidota</taxon>
        <taxon>Flavobacteriia</taxon>
        <taxon>Flavobacteriales</taxon>
        <taxon>Flavobacteriaceae</taxon>
        <taxon>Winogradskyella</taxon>
    </lineage>
</organism>
<keyword evidence="2" id="KW-1185">Reference proteome</keyword>
<sequence>MNLKSIISSVFKVLSLVLVLAVLLPSAIKLTHVFNHHNHEVCENDATDNATHFHQLDVDCEFYKFKLNTNYYSGVYTIETPSEDNFCKNDTCLYLFLRTHQQNTTHLRGPPTLA</sequence>
<evidence type="ECO:0000313" key="1">
    <source>
        <dbReference type="EMBL" id="MDY2588263.1"/>
    </source>
</evidence>
<name>A0ABU5EPT5_9FLAO</name>
<protein>
    <recommendedName>
        <fullName evidence="3">Transmembrane protein</fullName>
    </recommendedName>
</protein>
<accession>A0ABU5EPT5</accession>
<proteinExistence type="predicted"/>
<gene>
    <name evidence="1" type="ORF">SNF14_13020</name>
</gene>
<evidence type="ECO:0008006" key="3">
    <source>
        <dbReference type="Google" id="ProtNLM"/>
    </source>
</evidence>
<reference evidence="1 2" key="1">
    <citation type="submission" date="2023-11" db="EMBL/GenBank/DDBJ databases">
        <title>Winogradskyella pelagius sp. nov., isolated from coastal sediment.</title>
        <authorList>
            <person name="Li F."/>
        </authorList>
    </citation>
    <scope>NUCLEOTIDE SEQUENCE [LARGE SCALE GENOMIC DNA]</scope>
    <source>
        <strain evidence="1 2">KCTC 23502</strain>
    </source>
</reference>
<dbReference type="EMBL" id="JAXDAE010000014">
    <property type="protein sequence ID" value="MDY2588263.1"/>
    <property type="molecule type" value="Genomic_DNA"/>
</dbReference>
<dbReference type="RefSeq" id="WP_320556609.1">
    <property type="nucleotide sequence ID" value="NZ_JAXDAE010000014.1"/>
</dbReference>
<dbReference type="Proteomes" id="UP001285855">
    <property type="component" value="Unassembled WGS sequence"/>
</dbReference>